<dbReference type="InterPro" id="IPR006036">
    <property type="entry name" value="K_uptake_TrkA"/>
</dbReference>
<feature type="domain" description="RCK N-terminal" evidence="7">
    <location>
        <begin position="1"/>
        <end position="119"/>
    </location>
</feature>
<dbReference type="Pfam" id="PF02080">
    <property type="entry name" value="TrkA_C"/>
    <property type="match status" value="1"/>
</dbReference>
<protein>
    <recommendedName>
        <fullName evidence="1">Trk system potassium uptake protein TrkA</fullName>
    </recommendedName>
</protein>
<evidence type="ECO:0000259" key="7">
    <source>
        <dbReference type="PROSITE" id="PS51201"/>
    </source>
</evidence>
<dbReference type="PANTHER" id="PTHR43833">
    <property type="entry name" value="POTASSIUM CHANNEL PROTEIN 2-RELATED-RELATED"/>
    <property type="match status" value="1"/>
</dbReference>
<dbReference type="Gene3D" id="3.30.70.1450">
    <property type="entry name" value="Regulator of K+ conductance, C-terminal domain"/>
    <property type="match status" value="1"/>
</dbReference>
<name>A0A402CQB6_9BACT</name>
<dbReference type="SUPFAM" id="SSF51735">
    <property type="entry name" value="NAD(P)-binding Rossmann-fold domains"/>
    <property type="match status" value="1"/>
</dbReference>
<dbReference type="GO" id="GO:0015079">
    <property type="term" value="F:potassium ion transmembrane transporter activity"/>
    <property type="evidence" value="ECO:0007669"/>
    <property type="project" value="InterPro"/>
</dbReference>
<dbReference type="OrthoDB" id="9775180at2"/>
<keyword evidence="6" id="KW-0406">Ion transport</keyword>
<dbReference type="PRINTS" id="PR00335">
    <property type="entry name" value="KUPTAKETRKA"/>
</dbReference>
<keyword evidence="4" id="KW-0630">Potassium</keyword>
<evidence type="ECO:0000256" key="3">
    <source>
        <dbReference type="ARBA" id="ARBA00022538"/>
    </source>
</evidence>
<evidence type="ECO:0000256" key="6">
    <source>
        <dbReference type="ARBA" id="ARBA00023065"/>
    </source>
</evidence>
<feature type="domain" description="RCK C-terminal" evidence="8">
    <location>
        <begin position="137"/>
        <end position="218"/>
    </location>
</feature>
<reference evidence="9 10" key="1">
    <citation type="journal article" date="2019" name="Int. J. Syst. Evol. Microbiol.">
        <title>Capsulimonas corticalis gen. nov., sp. nov., an aerobic capsulated bacterium, of a novel bacterial order, Capsulimonadales ord. nov., of the class Armatimonadia of the phylum Armatimonadetes.</title>
        <authorList>
            <person name="Li J."/>
            <person name="Kudo C."/>
            <person name="Tonouchi A."/>
        </authorList>
    </citation>
    <scope>NUCLEOTIDE SEQUENCE [LARGE SCALE GENOMIC DNA]</scope>
    <source>
        <strain evidence="9 10">AX-7</strain>
    </source>
</reference>
<evidence type="ECO:0000259" key="8">
    <source>
        <dbReference type="PROSITE" id="PS51202"/>
    </source>
</evidence>
<dbReference type="InterPro" id="IPR003148">
    <property type="entry name" value="RCK_N"/>
</dbReference>
<evidence type="ECO:0000313" key="10">
    <source>
        <dbReference type="Proteomes" id="UP000287394"/>
    </source>
</evidence>
<dbReference type="EMBL" id="AP025739">
    <property type="protein sequence ID" value="BDI32719.1"/>
    <property type="molecule type" value="Genomic_DNA"/>
</dbReference>
<evidence type="ECO:0000313" key="9">
    <source>
        <dbReference type="EMBL" id="BDI32719.1"/>
    </source>
</evidence>
<dbReference type="SUPFAM" id="SSF116726">
    <property type="entry name" value="TrkA C-terminal domain-like"/>
    <property type="match status" value="1"/>
</dbReference>
<evidence type="ECO:0000256" key="1">
    <source>
        <dbReference type="ARBA" id="ARBA00017378"/>
    </source>
</evidence>
<sequence length="221" mass="24350">MYIIIVGGGKIGYYLSKKLIAEGHEIALMEKDRRRYAMLSEELGDVVVQGDGCEVRLMAEAGFGRADVVVAVTGDDEDNLVICQMAKKKFTTPRTVARVNNPANQQLFQQLGIDTTVSSTQIIFNLLEQQIETGEVIPLGALKNGNIEVVAITVSERSPVLGRTIRELPLDKNALIISIVRNDNALLPQGDTRFENDDTVIVMVHADDEQQLRDVFGEAHD</sequence>
<organism evidence="9 10">
    <name type="scientific">Capsulimonas corticalis</name>
    <dbReference type="NCBI Taxonomy" id="2219043"/>
    <lineage>
        <taxon>Bacteria</taxon>
        <taxon>Bacillati</taxon>
        <taxon>Armatimonadota</taxon>
        <taxon>Armatimonadia</taxon>
        <taxon>Capsulimonadales</taxon>
        <taxon>Capsulimonadaceae</taxon>
        <taxon>Capsulimonas</taxon>
    </lineage>
</organism>
<dbReference type="Pfam" id="PF02254">
    <property type="entry name" value="TrkA_N"/>
    <property type="match status" value="1"/>
</dbReference>
<dbReference type="GO" id="GO:0005886">
    <property type="term" value="C:plasma membrane"/>
    <property type="evidence" value="ECO:0007669"/>
    <property type="project" value="InterPro"/>
</dbReference>
<dbReference type="AlphaFoldDB" id="A0A402CQB6"/>
<dbReference type="InterPro" id="IPR050721">
    <property type="entry name" value="Trk_Ktr_HKT_K-transport"/>
</dbReference>
<dbReference type="InterPro" id="IPR036721">
    <property type="entry name" value="RCK_C_sf"/>
</dbReference>
<evidence type="ECO:0000256" key="2">
    <source>
        <dbReference type="ARBA" id="ARBA00022448"/>
    </source>
</evidence>
<evidence type="ECO:0000256" key="5">
    <source>
        <dbReference type="ARBA" id="ARBA00023027"/>
    </source>
</evidence>
<dbReference type="Gene3D" id="3.40.50.720">
    <property type="entry name" value="NAD(P)-binding Rossmann-like Domain"/>
    <property type="match status" value="1"/>
</dbReference>
<proteinExistence type="predicted"/>
<gene>
    <name evidence="9" type="ORF">CCAX7_47700</name>
</gene>
<dbReference type="PROSITE" id="PS51201">
    <property type="entry name" value="RCK_N"/>
    <property type="match status" value="1"/>
</dbReference>
<dbReference type="InterPro" id="IPR036291">
    <property type="entry name" value="NAD(P)-bd_dom_sf"/>
</dbReference>
<dbReference type="Proteomes" id="UP000287394">
    <property type="component" value="Chromosome"/>
</dbReference>
<keyword evidence="10" id="KW-1185">Reference proteome</keyword>
<evidence type="ECO:0000256" key="4">
    <source>
        <dbReference type="ARBA" id="ARBA00022958"/>
    </source>
</evidence>
<dbReference type="InterPro" id="IPR006037">
    <property type="entry name" value="RCK_C"/>
</dbReference>
<dbReference type="PROSITE" id="PS51202">
    <property type="entry name" value="RCK_C"/>
    <property type="match status" value="1"/>
</dbReference>
<accession>A0A402CQB6</accession>
<keyword evidence="3" id="KW-0633">Potassium transport</keyword>
<keyword evidence="5" id="KW-0520">NAD</keyword>
<dbReference type="KEGG" id="ccot:CCAX7_47700"/>
<dbReference type="RefSeq" id="WP_119319578.1">
    <property type="nucleotide sequence ID" value="NZ_AP025739.1"/>
</dbReference>
<dbReference type="PANTHER" id="PTHR43833:SF5">
    <property type="entry name" value="TRK SYSTEM POTASSIUM UPTAKE PROTEIN TRKA"/>
    <property type="match status" value="1"/>
</dbReference>
<keyword evidence="2" id="KW-0813">Transport</keyword>